<organism evidence="2 3">
    <name type="scientific">Streptomyces prasinosporus</name>
    <dbReference type="NCBI Taxonomy" id="68256"/>
    <lineage>
        <taxon>Bacteria</taxon>
        <taxon>Bacillati</taxon>
        <taxon>Actinomycetota</taxon>
        <taxon>Actinomycetes</taxon>
        <taxon>Kitasatosporales</taxon>
        <taxon>Streptomycetaceae</taxon>
        <taxon>Streptomyces</taxon>
        <taxon>Streptomyces albogriseolus group</taxon>
    </lineage>
</organism>
<gene>
    <name evidence="2" type="ORF">GCM10019016_105410</name>
</gene>
<evidence type="ECO:0000256" key="1">
    <source>
        <dbReference type="SAM" id="Phobius"/>
    </source>
</evidence>
<keyword evidence="1" id="KW-1133">Transmembrane helix</keyword>
<evidence type="ECO:0008006" key="4">
    <source>
        <dbReference type="Google" id="ProtNLM"/>
    </source>
</evidence>
<sequence>MKTLRHAALFVALPVAVVLVAGYVWYRTSETGERWRYEEKLSSYCAGLLPLEESAVFTGYNTETSLSADRQYGTGDNVYHHCEVADLYVSVGRIPAEADTAPERVDGILADLGPRSRDFLPVGLGGGWTGHTDLHSTSIVLPCTNKPGYIAVDAESDDSHATTTGARQVAELAAGIARKAAHHWSCEAELGDRIPPLPEPKGSSWPQSASGTCAGLGIPNDDLWIHWVKETPASAAALTERCALGETKARDEVLYWLSADYGLYAQARRAANGDLKPWEEPSGLAPNQAYATASCPDAPDALLTISATEYVHGAEPRFLVDTLAAFAERSVKLHGCTDLKLPSAG</sequence>
<accession>A0ABP6UAD4</accession>
<evidence type="ECO:0000313" key="2">
    <source>
        <dbReference type="EMBL" id="GAA3503431.1"/>
    </source>
</evidence>
<dbReference type="Proteomes" id="UP001501455">
    <property type="component" value="Unassembled WGS sequence"/>
</dbReference>
<dbReference type="EMBL" id="BAAAXF010000074">
    <property type="protein sequence ID" value="GAA3503431.1"/>
    <property type="molecule type" value="Genomic_DNA"/>
</dbReference>
<keyword evidence="1" id="KW-0472">Membrane</keyword>
<keyword evidence="1" id="KW-0812">Transmembrane</keyword>
<keyword evidence="3" id="KW-1185">Reference proteome</keyword>
<proteinExistence type="predicted"/>
<comment type="caution">
    <text evidence="2">The sequence shown here is derived from an EMBL/GenBank/DDBJ whole genome shotgun (WGS) entry which is preliminary data.</text>
</comment>
<name>A0ABP6UAD4_9ACTN</name>
<reference evidence="3" key="1">
    <citation type="journal article" date="2019" name="Int. J. Syst. Evol. Microbiol.">
        <title>The Global Catalogue of Microorganisms (GCM) 10K type strain sequencing project: providing services to taxonomists for standard genome sequencing and annotation.</title>
        <authorList>
            <consortium name="The Broad Institute Genomics Platform"/>
            <consortium name="The Broad Institute Genome Sequencing Center for Infectious Disease"/>
            <person name="Wu L."/>
            <person name="Ma J."/>
        </authorList>
    </citation>
    <scope>NUCLEOTIDE SEQUENCE [LARGE SCALE GENOMIC DNA]</scope>
    <source>
        <strain evidence="3">JCM 4816</strain>
    </source>
</reference>
<evidence type="ECO:0000313" key="3">
    <source>
        <dbReference type="Proteomes" id="UP001501455"/>
    </source>
</evidence>
<protein>
    <recommendedName>
        <fullName evidence="4">DUF3558 domain-containing protein</fullName>
    </recommendedName>
</protein>
<dbReference type="RefSeq" id="WP_345584248.1">
    <property type="nucleotide sequence ID" value="NZ_BAAAXF010000074.1"/>
</dbReference>
<feature type="transmembrane region" description="Helical" evidence="1">
    <location>
        <begin position="7"/>
        <end position="26"/>
    </location>
</feature>